<protein>
    <submittedName>
        <fullName evidence="3">Putative secreted protein with PEP-CTERM sorting signal</fullName>
    </submittedName>
</protein>
<dbReference type="AlphaFoldDB" id="A0A366ETB8"/>
<evidence type="ECO:0000313" key="4">
    <source>
        <dbReference type="Proteomes" id="UP000253529"/>
    </source>
</evidence>
<gene>
    <name evidence="3" type="ORF">DFR50_13416</name>
</gene>
<dbReference type="InterPro" id="IPR007312">
    <property type="entry name" value="Phosphoesterase"/>
</dbReference>
<name>A0A366ETB8_9HYPH</name>
<feature type="signal peptide" evidence="2">
    <location>
        <begin position="1"/>
        <end position="21"/>
    </location>
</feature>
<keyword evidence="2" id="KW-0732">Signal</keyword>
<sequence>MTKRTLGVSLLAMVIATSANAAQIGDVFYIALENHNFTQPSDAPSGTPEQLLGNPAASFLNSLVTPGNPAAAFTSYATKYQNVSPTLHPSEPNYVYQVTGKTGPLNDADPYPSNIVSGANLGQLLQQKYGTAGWKAYQEDIDLVPNSGSVNQPGANSLTSTEAPKTQWTVPTTSFSGTSASYTNSYNGSDQYNYAVKHNPFAFSTATNGGTATAPNFSPSNPEAQYYAPLQQLQTDLNDNAVAKFNWITPDQYNDMHSSLKTNFTYNGATYLAGTDQEAVALGDNFLSKVVPEIEASQAFKNNGVIVIWNDETEGDEDVGSTAGYSGTEIVISKLAKGNAASVGAYYTHASDLVTWQNVFGVSGPGGYLGGVAGADNLGALFQPGVIPNGIPEPRSWAMMLLGFAGLAVAGRRARRTVAVAG</sequence>
<evidence type="ECO:0000256" key="1">
    <source>
        <dbReference type="ARBA" id="ARBA00022801"/>
    </source>
</evidence>
<keyword evidence="4" id="KW-1185">Reference proteome</keyword>
<dbReference type="Pfam" id="PF04185">
    <property type="entry name" value="Phosphoesterase"/>
    <property type="match status" value="1"/>
</dbReference>
<evidence type="ECO:0000256" key="2">
    <source>
        <dbReference type="SAM" id="SignalP"/>
    </source>
</evidence>
<evidence type="ECO:0000313" key="3">
    <source>
        <dbReference type="EMBL" id="RBP05653.1"/>
    </source>
</evidence>
<dbReference type="RefSeq" id="WP_170153369.1">
    <property type="nucleotide sequence ID" value="NZ_QNRK01000034.1"/>
</dbReference>
<accession>A0A366ETB8</accession>
<dbReference type="GO" id="GO:0016788">
    <property type="term" value="F:hydrolase activity, acting on ester bonds"/>
    <property type="evidence" value="ECO:0007669"/>
    <property type="project" value="InterPro"/>
</dbReference>
<feature type="chain" id="PRO_5016810486" evidence="2">
    <location>
        <begin position="22"/>
        <end position="422"/>
    </location>
</feature>
<comment type="caution">
    <text evidence="3">The sequence shown here is derived from an EMBL/GenBank/DDBJ whole genome shotgun (WGS) entry which is preliminary data.</text>
</comment>
<dbReference type="EMBL" id="QNRK01000034">
    <property type="protein sequence ID" value="RBP05653.1"/>
    <property type="molecule type" value="Genomic_DNA"/>
</dbReference>
<dbReference type="Proteomes" id="UP000253529">
    <property type="component" value="Unassembled WGS sequence"/>
</dbReference>
<organism evidence="3 4">
    <name type="scientific">Roseiarcus fermentans</name>
    <dbReference type="NCBI Taxonomy" id="1473586"/>
    <lineage>
        <taxon>Bacteria</taxon>
        <taxon>Pseudomonadati</taxon>
        <taxon>Pseudomonadota</taxon>
        <taxon>Alphaproteobacteria</taxon>
        <taxon>Hyphomicrobiales</taxon>
        <taxon>Roseiarcaceae</taxon>
        <taxon>Roseiarcus</taxon>
    </lineage>
</organism>
<reference evidence="3 4" key="1">
    <citation type="submission" date="2018-06" db="EMBL/GenBank/DDBJ databases">
        <title>Genomic Encyclopedia of Type Strains, Phase IV (KMG-IV): sequencing the most valuable type-strain genomes for metagenomic binning, comparative biology and taxonomic classification.</title>
        <authorList>
            <person name="Goeker M."/>
        </authorList>
    </citation>
    <scope>NUCLEOTIDE SEQUENCE [LARGE SCALE GENOMIC DNA]</scope>
    <source>
        <strain evidence="3 4">DSM 24875</strain>
    </source>
</reference>
<keyword evidence="1" id="KW-0378">Hydrolase</keyword>
<proteinExistence type="predicted"/>